<dbReference type="EMBL" id="JARWAO010000002">
    <property type="protein sequence ID" value="MDR5895574.1"/>
    <property type="molecule type" value="Genomic_DNA"/>
</dbReference>
<dbReference type="SUPFAM" id="SSF53850">
    <property type="entry name" value="Periplasmic binding protein-like II"/>
    <property type="match status" value="1"/>
</dbReference>
<dbReference type="Pfam" id="PF13531">
    <property type="entry name" value="SBP_bac_11"/>
    <property type="match status" value="1"/>
</dbReference>
<dbReference type="InterPro" id="IPR050682">
    <property type="entry name" value="ModA/WtpA"/>
</dbReference>
<dbReference type="InterPro" id="IPR005950">
    <property type="entry name" value="ModA"/>
</dbReference>
<feature type="chain" id="PRO_5045212600" evidence="4">
    <location>
        <begin position="26"/>
        <end position="261"/>
    </location>
</feature>
<gene>
    <name evidence="5" type="primary">modA</name>
    <name evidence="5" type="ORF">QC825_05760</name>
</gene>
<evidence type="ECO:0000256" key="3">
    <source>
        <dbReference type="ARBA" id="ARBA00022729"/>
    </source>
</evidence>
<evidence type="ECO:0000313" key="5">
    <source>
        <dbReference type="EMBL" id="MDR5895574.1"/>
    </source>
</evidence>
<protein>
    <submittedName>
        <fullName evidence="5">Molybdate ABC transporter substrate-binding protein</fullName>
    </submittedName>
</protein>
<dbReference type="PIRSF" id="PIRSF004846">
    <property type="entry name" value="ModA"/>
    <property type="match status" value="1"/>
</dbReference>
<proteinExistence type="inferred from homology"/>
<reference evidence="5 6" key="1">
    <citation type="submission" date="2023-04" db="EMBL/GenBank/DDBJ databases">
        <title>A long-awaited taxogenomic arrangement of the family Halomonadaceae.</title>
        <authorList>
            <person name="De La Haba R."/>
            <person name="Chuvochina M."/>
            <person name="Wittouck S."/>
            <person name="Arahal D.R."/>
            <person name="Sanchez-Porro C."/>
            <person name="Hugenholtz P."/>
            <person name="Ventosa A."/>
        </authorList>
    </citation>
    <scope>NUCLEOTIDE SEQUENCE [LARGE SCALE GENOMIC DNA]</scope>
    <source>
        <strain evidence="5 6">DSM 22428</strain>
    </source>
</reference>
<comment type="similarity">
    <text evidence="1">Belongs to the bacterial solute-binding protein ModA family.</text>
</comment>
<dbReference type="RefSeq" id="WP_251591774.1">
    <property type="nucleotide sequence ID" value="NZ_JAMLJI010000001.1"/>
</dbReference>
<feature type="signal peptide" evidence="4">
    <location>
        <begin position="1"/>
        <end position="25"/>
    </location>
</feature>
<dbReference type="NCBIfam" id="TIGR01256">
    <property type="entry name" value="modA"/>
    <property type="match status" value="1"/>
</dbReference>
<evidence type="ECO:0000256" key="4">
    <source>
        <dbReference type="SAM" id="SignalP"/>
    </source>
</evidence>
<evidence type="ECO:0000256" key="1">
    <source>
        <dbReference type="ARBA" id="ARBA00009175"/>
    </source>
</evidence>
<evidence type="ECO:0000313" key="6">
    <source>
        <dbReference type="Proteomes" id="UP001269375"/>
    </source>
</evidence>
<keyword evidence="2" id="KW-0479">Metal-binding</keyword>
<name>A0ABU1GU62_9GAMM</name>
<dbReference type="PANTHER" id="PTHR30632">
    <property type="entry name" value="MOLYBDATE-BINDING PERIPLASMIC PROTEIN"/>
    <property type="match status" value="1"/>
</dbReference>
<dbReference type="NCBIfam" id="NF007958">
    <property type="entry name" value="PRK10677.1"/>
    <property type="match status" value="1"/>
</dbReference>
<accession>A0ABU1GU62</accession>
<comment type="caution">
    <text evidence="5">The sequence shown here is derived from an EMBL/GenBank/DDBJ whole genome shotgun (WGS) entry which is preliminary data.</text>
</comment>
<dbReference type="Proteomes" id="UP001269375">
    <property type="component" value="Unassembled WGS sequence"/>
</dbReference>
<keyword evidence="6" id="KW-1185">Reference proteome</keyword>
<evidence type="ECO:0000256" key="2">
    <source>
        <dbReference type="ARBA" id="ARBA00022723"/>
    </source>
</evidence>
<keyword evidence="3 4" id="KW-0732">Signal</keyword>
<sequence>MSLPRTVAAHVALVASIGLSGLAHADSTVHVYAAASLTDAMNDLVKTYEAAHPSVDIVPVYASSSTVARQIANGAPADIYFSANEQWMDWLGKQGVTLTERRDLLKNHLVVIAQKGSQIQSFIPDKDHRLDNYLGRNERVAVGDPDHVPAGIYAKQALTSLDQWQALEPRLARASDVRAAMALVERGEAPLGIVYATDAKASDRVKTLGAFPDGSHPPITYPIAEIGSPDSTTEAFYQWLQGQDAAQVFADYGFGPAKLKQ</sequence>
<dbReference type="PANTHER" id="PTHR30632:SF17">
    <property type="entry name" value="MOLYBDATE-BINDING PROTEIN MODA"/>
    <property type="match status" value="1"/>
</dbReference>
<organism evidence="5 6">
    <name type="scientific">Larsenimonas suaedae</name>
    <dbReference type="NCBI Taxonomy" id="1851019"/>
    <lineage>
        <taxon>Bacteria</taxon>
        <taxon>Pseudomonadati</taxon>
        <taxon>Pseudomonadota</taxon>
        <taxon>Gammaproteobacteria</taxon>
        <taxon>Oceanospirillales</taxon>
        <taxon>Halomonadaceae</taxon>
        <taxon>Larsenimonas</taxon>
    </lineage>
</organism>
<dbReference type="Gene3D" id="3.40.190.10">
    <property type="entry name" value="Periplasmic binding protein-like II"/>
    <property type="match status" value="2"/>
</dbReference>